<dbReference type="GO" id="GO:0016020">
    <property type="term" value="C:membrane"/>
    <property type="evidence" value="ECO:0007669"/>
    <property type="project" value="UniProtKB-SubCell"/>
</dbReference>
<comment type="domain">
    <text evidence="8">The N-terminal C2 domain associates with lipid membranes upon calcium binding.</text>
</comment>
<keyword evidence="12" id="KW-1185">Reference proteome</keyword>
<dbReference type="GO" id="GO:0046475">
    <property type="term" value="P:glycerophospholipid catabolic process"/>
    <property type="evidence" value="ECO:0007669"/>
    <property type="project" value="TreeGrafter"/>
</dbReference>
<dbReference type="InterPro" id="IPR040723">
    <property type="entry name" value="cPLA2_C2"/>
</dbReference>
<gene>
    <name evidence="11" type="ORF">GDO86_016182</name>
</gene>
<dbReference type="GO" id="GO:0005544">
    <property type="term" value="F:calcium-dependent phospholipid binding"/>
    <property type="evidence" value="ECO:0007669"/>
    <property type="project" value="TreeGrafter"/>
</dbReference>
<dbReference type="SUPFAM" id="SSF49562">
    <property type="entry name" value="C2 domain (Calcium/lipid-binding domain, CaLB)"/>
    <property type="match status" value="1"/>
</dbReference>
<feature type="non-terminal residue" evidence="11">
    <location>
        <position position="1"/>
    </location>
</feature>
<dbReference type="FunFam" id="3.40.1090.10:FF:000002">
    <property type="entry name" value="Phospholipase A2"/>
    <property type="match status" value="1"/>
</dbReference>
<accession>A0A8T2JYJ6</accession>
<keyword evidence="7 8" id="KW-0442">Lipid degradation</keyword>
<evidence type="ECO:0000259" key="9">
    <source>
        <dbReference type="PROSITE" id="PS50004"/>
    </source>
</evidence>
<keyword evidence="6 7" id="KW-0443">Lipid metabolism</keyword>
<proteinExistence type="predicted"/>
<evidence type="ECO:0000256" key="2">
    <source>
        <dbReference type="ARBA" id="ARBA00004514"/>
    </source>
</evidence>
<evidence type="ECO:0000256" key="8">
    <source>
        <dbReference type="RuleBase" id="RU362102"/>
    </source>
</evidence>
<dbReference type="PROSITE" id="PS50004">
    <property type="entry name" value="C2"/>
    <property type="match status" value="1"/>
</dbReference>
<dbReference type="PANTHER" id="PTHR10728:SF64">
    <property type="entry name" value="PHOSPHOLIPASE A2"/>
    <property type="match status" value="1"/>
</dbReference>
<evidence type="ECO:0000259" key="10">
    <source>
        <dbReference type="PROSITE" id="PS51210"/>
    </source>
</evidence>
<dbReference type="EMBL" id="JAACNH010000003">
    <property type="protein sequence ID" value="KAG8449432.1"/>
    <property type="molecule type" value="Genomic_DNA"/>
</dbReference>
<dbReference type="GO" id="GO:0005829">
    <property type="term" value="C:cytosol"/>
    <property type="evidence" value="ECO:0007669"/>
    <property type="project" value="UniProtKB-SubCell"/>
</dbReference>
<keyword evidence="5 7" id="KW-0378">Hydrolase</keyword>
<evidence type="ECO:0000313" key="12">
    <source>
        <dbReference type="Proteomes" id="UP000812440"/>
    </source>
</evidence>
<keyword evidence="4 8" id="KW-0963">Cytoplasm</keyword>
<feature type="domain" description="PLA2c" evidence="10">
    <location>
        <begin position="239"/>
        <end position="794"/>
    </location>
</feature>
<dbReference type="GO" id="GO:0005509">
    <property type="term" value="F:calcium ion binding"/>
    <property type="evidence" value="ECO:0007669"/>
    <property type="project" value="TreeGrafter"/>
</dbReference>
<comment type="catalytic activity">
    <reaction evidence="8">
        <text>a 1,2-diacyl-sn-glycero-3-phosphocholine + H2O = a 1-acyl-sn-glycero-3-phosphocholine + a fatty acid + H(+)</text>
        <dbReference type="Rhea" id="RHEA:15801"/>
        <dbReference type="ChEBI" id="CHEBI:15377"/>
        <dbReference type="ChEBI" id="CHEBI:15378"/>
        <dbReference type="ChEBI" id="CHEBI:28868"/>
        <dbReference type="ChEBI" id="CHEBI:57643"/>
        <dbReference type="ChEBI" id="CHEBI:58168"/>
        <dbReference type="EC" id="3.1.1.4"/>
    </reaction>
</comment>
<feature type="domain" description="C2" evidence="9">
    <location>
        <begin position="1"/>
        <end position="84"/>
    </location>
</feature>
<keyword evidence="8" id="KW-0479">Metal-binding</keyword>
<dbReference type="InterPro" id="IPR016035">
    <property type="entry name" value="Acyl_Trfase/lysoPLipase"/>
</dbReference>
<dbReference type="PROSITE" id="PS51210">
    <property type="entry name" value="PLA2C"/>
    <property type="match status" value="1"/>
</dbReference>
<dbReference type="Gene3D" id="3.40.1090.10">
    <property type="entry name" value="Cytosolic phospholipase A2 catalytic domain"/>
    <property type="match status" value="1"/>
</dbReference>
<reference evidence="11" key="1">
    <citation type="thesis" date="2020" institute="ProQuest LLC" country="789 East Eisenhower Parkway, Ann Arbor, MI, USA">
        <title>Comparative Genomics and Chromosome Evolution.</title>
        <authorList>
            <person name="Mudd A.B."/>
        </authorList>
    </citation>
    <scope>NUCLEOTIDE SEQUENCE</scope>
    <source>
        <strain evidence="11">Female2</strain>
        <tissue evidence="11">Blood</tissue>
    </source>
</reference>
<evidence type="ECO:0000256" key="6">
    <source>
        <dbReference type="ARBA" id="ARBA00023098"/>
    </source>
</evidence>
<dbReference type="PANTHER" id="PTHR10728">
    <property type="entry name" value="CYTOSOLIC PHOSPHOLIPASE A2"/>
    <property type="match status" value="1"/>
</dbReference>
<comment type="caution">
    <text evidence="11">The sequence shown here is derived from an EMBL/GenBank/DDBJ whole genome shotgun (WGS) entry which is preliminary data.</text>
</comment>
<dbReference type="Pfam" id="PF00168">
    <property type="entry name" value="C2"/>
    <property type="match status" value="1"/>
</dbReference>
<name>A0A8T2JYJ6_9PIPI</name>
<dbReference type="GO" id="GO:0047498">
    <property type="term" value="F:calcium-dependent phospholipase A2 activity"/>
    <property type="evidence" value="ECO:0007669"/>
    <property type="project" value="TreeGrafter"/>
</dbReference>
<dbReference type="EC" id="3.1.1.4" evidence="3 8"/>
<protein>
    <recommendedName>
        <fullName evidence="3 8">Phospholipase A2</fullName>
        <ecNumber evidence="3 8">3.1.1.4</ecNumber>
    </recommendedName>
</protein>
<evidence type="ECO:0000256" key="1">
    <source>
        <dbReference type="ARBA" id="ARBA00004170"/>
    </source>
</evidence>
<evidence type="ECO:0000256" key="3">
    <source>
        <dbReference type="ARBA" id="ARBA00013278"/>
    </source>
</evidence>
<dbReference type="OrthoDB" id="419768at2759"/>
<keyword evidence="8" id="KW-0106">Calcium</keyword>
<dbReference type="InterPro" id="IPR035892">
    <property type="entry name" value="C2_domain_sf"/>
</dbReference>
<dbReference type="Pfam" id="PF01735">
    <property type="entry name" value="PLA2_B"/>
    <property type="match status" value="1"/>
</dbReference>
<dbReference type="InterPro" id="IPR002642">
    <property type="entry name" value="LysoPLipase_cat_dom"/>
</dbReference>
<sequence length="794" mass="91122">TNPDCYVCLRLPTSHTETKTTRTVWNCKDPVWDETFHFRVHSYIKNILELSLHDKDITTADDHLYTVSYDLGNVPLNKSVVENFILNKERHEELHVEFNMVNLPETCKKVITNGVLVCPEMSELQVHVEKQRYKKKLELALTVPGSYEKSHSIVIPKYTTGSSTNQTLTFHYPKDLEMEFCANLKKVYSSLDVTFKNESNDSLFQTTVPLHLISPESENNIHMEAVEDKPVKMQLQVKECPENLDVRLGFSLCNKEKKFLYKRQAVVASALKEVLHLTDDLVGEEVPVVAVMATGGGARAMSCLYSHLYALKKIGVLDCVTYIAGASGSTWTMSNLYKDPDWSQNELSEFISTAKEQVTRTKTGAFSLDRLKYYRAELQKAAVCGQKTSFADLWGLMLESMFHDGKNESKLSDQKAALIKGQNPLPIYLAINVKHSDISTLQFKEWCEFTPYEVGLLKYGAFIRTEDFGSEFYMGRLMKKHPEPRICYLQGLWGNVFSLNLIDTWYLTTQIDTFWDTWVKDKTKDIDENELQTRRESAHLKTHLFTPPSTFGSLLKGMLTSRPIDGEQQNFLQGLHLHTDYLQNSQFCTWKDTHLDSFPNKLTPLSDNLCLVDAGYFINASFPPLLRQQRKVDVILSFDYTLDTPLMSVQQTCKYCTEQGIGFPKVSLKEEEKEKANECYRFTDEDNPEAPIVLHFPLVNDTFRDYKEPGVLRTPEEMSEGDVDVSGYSPYFLTNFTYSEQDFDKLMKLTQYNVENSSTAILDALHTAVERKKLRSLSSRMYQTQQNPVQNFKH</sequence>
<dbReference type="AlphaFoldDB" id="A0A8T2JYJ6"/>
<evidence type="ECO:0000256" key="7">
    <source>
        <dbReference type="PROSITE-ProRule" id="PRU00555"/>
    </source>
</evidence>
<evidence type="ECO:0000256" key="4">
    <source>
        <dbReference type="ARBA" id="ARBA00022490"/>
    </source>
</evidence>
<organism evidence="11 12">
    <name type="scientific">Hymenochirus boettgeri</name>
    <name type="common">Congo dwarf clawed frog</name>
    <dbReference type="NCBI Taxonomy" id="247094"/>
    <lineage>
        <taxon>Eukaryota</taxon>
        <taxon>Metazoa</taxon>
        <taxon>Chordata</taxon>
        <taxon>Craniata</taxon>
        <taxon>Vertebrata</taxon>
        <taxon>Euteleostomi</taxon>
        <taxon>Amphibia</taxon>
        <taxon>Batrachia</taxon>
        <taxon>Anura</taxon>
        <taxon>Pipoidea</taxon>
        <taxon>Pipidae</taxon>
        <taxon>Pipinae</taxon>
        <taxon>Hymenochirus</taxon>
    </lineage>
</organism>
<dbReference type="InterPro" id="IPR000008">
    <property type="entry name" value="C2_dom"/>
</dbReference>
<dbReference type="SMART" id="SM00022">
    <property type="entry name" value="PLAc"/>
    <property type="match status" value="1"/>
</dbReference>
<dbReference type="Proteomes" id="UP000812440">
    <property type="component" value="Chromosome 8_10"/>
</dbReference>
<dbReference type="Pfam" id="PF18695">
    <property type="entry name" value="cPLA2_C2"/>
    <property type="match status" value="1"/>
</dbReference>
<dbReference type="Gene3D" id="2.60.40.150">
    <property type="entry name" value="C2 domain"/>
    <property type="match status" value="1"/>
</dbReference>
<dbReference type="SUPFAM" id="SSF52151">
    <property type="entry name" value="FabD/lysophospholipase-like"/>
    <property type="match status" value="1"/>
</dbReference>
<comment type="subcellular location">
    <subcellularLocation>
        <location evidence="2">Cytoplasm</location>
        <location evidence="2">Cytosol</location>
    </subcellularLocation>
    <subcellularLocation>
        <location evidence="1">Membrane</location>
        <topology evidence="1">Peripheral membrane protein</topology>
    </subcellularLocation>
</comment>
<evidence type="ECO:0000256" key="5">
    <source>
        <dbReference type="ARBA" id="ARBA00022801"/>
    </source>
</evidence>
<evidence type="ECO:0000313" key="11">
    <source>
        <dbReference type="EMBL" id="KAG8449432.1"/>
    </source>
</evidence>